<feature type="domain" description="GIY-YIG" evidence="1">
    <location>
        <begin position="1"/>
        <end position="78"/>
    </location>
</feature>
<dbReference type="STRING" id="1798553.A3H70_00840"/>
<dbReference type="EMBL" id="MHKO01000016">
    <property type="protein sequence ID" value="OGY92725.1"/>
    <property type="molecule type" value="Genomic_DNA"/>
</dbReference>
<dbReference type="PROSITE" id="PS50164">
    <property type="entry name" value="GIY_YIG"/>
    <property type="match status" value="1"/>
</dbReference>
<comment type="caution">
    <text evidence="2">The sequence shown here is derived from an EMBL/GenBank/DDBJ whole genome shotgun (WGS) entry which is preliminary data.</text>
</comment>
<reference evidence="2 3" key="1">
    <citation type="journal article" date="2016" name="Nat. Commun.">
        <title>Thousands of microbial genomes shed light on interconnected biogeochemical processes in an aquifer system.</title>
        <authorList>
            <person name="Anantharaman K."/>
            <person name="Brown C.T."/>
            <person name="Hug L.A."/>
            <person name="Sharon I."/>
            <person name="Castelle C.J."/>
            <person name="Probst A.J."/>
            <person name="Thomas B.C."/>
            <person name="Singh A."/>
            <person name="Wilkins M.J."/>
            <person name="Karaoz U."/>
            <person name="Brodie E.L."/>
            <person name="Williams K.H."/>
            <person name="Hubbard S.S."/>
            <person name="Banfield J.F."/>
        </authorList>
    </citation>
    <scope>NUCLEOTIDE SEQUENCE [LARGE SCALE GENOMIC DNA]</scope>
</reference>
<dbReference type="InterPro" id="IPR000305">
    <property type="entry name" value="GIY-YIG_endonuc"/>
</dbReference>
<gene>
    <name evidence="2" type="ORF">A3H70_00840</name>
</gene>
<evidence type="ECO:0000259" key="1">
    <source>
        <dbReference type="PROSITE" id="PS50164"/>
    </source>
</evidence>
<dbReference type="InterPro" id="IPR035901">
    <property type="entry name" value="GIY-YIG_endonuc_sf"/>
</dbReference>
<proteinExistence type="predicted"/>
<dbReference type="SUPFAM" id="SSF82771">
    <property type="entry name" value="GIY-YIG endonuclease"/>
    <property type="match status" value="1"/>
</dbReference>
<evidence type="ECO:0000313" key="3">
    <source>
        <dbReference type="Proteomes" id="UP000178109"/>
    </source>
</evidence>
<accession>A0A1G2BU95</accession>
<name>A0A1G2BU95_9BACT</name>
<dbReference type="Pfam" id="PF01541">
    <property type="entry name" value="GIY-YIG"/>
    <property type="match status" value="1"/>
</dbReference>
<organism evidence="2 3">
    <name type="scientific">Candidatus Komeilibacteria bacterium RIFCSPLOWO2_02_FULL_48_11</name>
    <dbReference type="NCBI Taxonomy" id="1798553"/>
    <lineage>
        <taxon>Bacteria</taxon>
        <taxon>Candidatus Komeiliibacteriota</taxon>
    </lineage>
</organism>
<dbReference type="Proteomes" id="UP000178109">
    <property type="component" value="Unassembled WGS sequence"/>
</dbReference>
<evidence type="ECO:0000313" key="2">
    <source>
        <dbReference type="EMBL" id="OGY92725.1"/>
    </source>
</evidence>
<sequence length="89" mass="10441">MHNIYFLKSIKNQKIYTGYTSKNPKERLIEHNRGSNEWTRENGPFKLIYFESYLCEQDAVLREKFYKTGLGRNIRNAILSAVSAKGGYM</sequence>
<dbReference type="Gene3D" id="3.40.1440.10">
    <property type="entry name" value="GIY-YIG endonuclease"/>
    <property type="match status" value="1"/>
</dbReference>
<dbReference type="AlphaFoldDB" id="A0A1G2BU95"/>
<protein>
    <recommendedName>
        <fullName evidence="1">GIY-YIG domain-containing protein</fullName>
    </recommendedName>
</protein>